<keyword evidence="3" id="KW-1185">Reference proteome</keyword>
<dbReference type="AlphaFoldDB" id="A0A9P2W2R0"/>
<proteinExistence type="predicted"/>
<accession>A0A9P2W2R0</accession>
<keyword evidence="1" id="KW-0472">Membrane</keyword>
<evidence type="ECO:0000313" key="3">
    <source>
        <dbReference type="Proteomes" id="UP000002648"/>
    </source>
</evidence>
<dbReference type="EMBL" id="AIMD01000033">
    <property type="protein sequence ID" value="EJF94525.1"/>
    <property type="molecule type" value="Genomic_DNA"/>
</dbReference>
<protein>
    <submittedName>
        <fullName evidence="2">Uncharacterized protein</fullName>
    </submittedName>
</protein>
<comment type="caution">
    <text evidence="2">The sequence shown here is derived from an EMBL/GenBank/DDBJ whole genome shotgun (WGS) entry which is preliminary data.</text>
</comment>
<sequence length="124" mass="14172">MQFCWRRGVLILFVFMVFGASLFIFRNGVVYQILFKRSFSSRQVDVTEEMLLERLALSFPDIINKLSKMNPQQQKKFIEQVRRDTVAAASARGQSDEHARKLGDTVAMAMLKAISSPSIADAYF</sequence>
<dbReference type="Proteomes" id="UP000002648">
    <property type="component" value="Unassembled WGS sequence"/>
</dbReference>
<dbReference type="RefSeq" id="WP_004859505.1">
    <property type="nucleotide sequence ID" value="NZ_JH725051.1"/>
</dbReference>
<gene>
    <name evidence="2" type="ORF">ME9_00838</name>
</gene>
<organism evidence="2 3">
    <name type="scientific">Bartonella taylorii 8TBB</name>
    <dbReference type="NCBI Taxonomy" id="1094560"/>
    <lineage>
        <taxon>Bacteria</taxon>
        <taxon>Pseudomonadati</taxon>
        <taxon>Pseudomonadota</taxon>
        <taxon>Alphaproteobacteria</taxon>
        <taxon>Hyphomicrobiales</taxon>
        <taxon>Bartonellaceae</taxon>
        <taxon>Bartonella</taxon>
    </lineage>
</organism>
<evidence type="ECO:0000313" key="2">
    <source>
        <dbReference type="EMBL" id="EJF94525.1"/>
    </source>
</evidence>
<name>A0A9P2W2R0_BARTA</name>
<keyword evidence="1" id="KW-0812">Transmembrane</keyword>
<reference evidence="2 3" key="1">
    <citation type="submission" date="2012-03" db="EMBL/GenBank/DDBJ databases">
        <title>The Genome Sequence of Bartonella taylorii 8TBB.</title>
        <authorList>
            <consortium name="The Broad Institute Genome Sequencing Platform"/>
            <consortium name="The Broad Institute Genome Sequencing Center for Infectious Disease"/>
            <person name="Feldgarden M."/>
            <person name="Kirby J."/>
            <person name="Kosoy M."/>
            <person name="Birtles R."/>
            <person name="Probert W.S."/>
            <person name="Chiaraviglio L."/>
            <person name="Young S.K."/>
            <person name="Zeng Q."/>
            <person name="Gargeya S."/>
            <person name="Fitzgerald M."/>
            <person name="Haas B."/>
            <person name="Abouelleil A."/>
            <person name="Alvarado L."/>
            <person name="Arachchi H.M."/>
            <person name="Berlin A."/>
            <person name="Chapman S.B."/>
            <person name="Gearin G."/>
            <person name="Goldberg J."/>
            <person name="Griggs A."/>
            <person name="Gujja S."/>
            <person name="Hansen M."/>
            <person name="Heiman D."/>
            <person name="Howarth C."/>
            <person name="Larimer J."/>
            <person name="Lui A."/>
            <person name="MacDonald P.J.P."/>
            <person name="McCowen C."/>
            <person name="Montmayeur A."/>
            <person name="Murphy C."/>
            <person name="Neiman D."/>
            <person name="Pearson M."/>
            <person name="Priest M."/>
            <person name="Roberts A."/>
            <person name="Saif S."/>
            <person name="Shea T."/>
            <person name="Sisk P."/>
            <person name="Stolte C."/>
            <person name="Sykes S."/>
            <person name="Wortman J."/>
            <person name="Nusbaum C."/>
            <person name="Birren B."/>
        </authorList>
    </citation>
    <scope>NUCLEOTIDE SEQUENCE [LARGE SCALE GENOMIC DNA]</scope>
    <source>
        <strain evidence="2 3">8TBB</strain>
    </source>
</reference>
<evidence type="ECO:0000256" key="1">
    <source>
        <dbReference type="SAM" id="Phobius"/>
    </source>
</evidence>
<keyword evidence="1" id="KW-1133">Transmembrane helix</keyword>
<feature type="transmembrane region" description="Helical" evidence="1">
    <location>
        <begin position="9"/>
        <end position="34"/>
    </location>
</feature>
<dbReference type="OrthoDB" id="7923897at2"/>